<evidence type="ECO:0000313" key="2">
    <source>
        <dbReference type="EMBL" id="MDQ1209271.1"/>
    </source>
</evidence>
<evidence type="ECO:0000313" key="3">
    <source>
        <dbReference type="Proteomes" id="UP001233360"/>
    </source>
</evidence>
<dbReference type="Gene3D" id="3.40.50.2000">
    <property type="entry name" value="Glycogen Phosphorylase B"/>
    <property type="match status" value="1"/>
</dbReference>
<dbReference type="RefSeq" id="WP_307003667.1">
    <property type="nucleotide sequence ID" value="NZ_JAUTBK010000002.1"/>
</dbReference>
<comment type="caution">
    <text evidence="2">The sequence shown here is derived from an EMBL/GenBank/DDBJ whole genome shotgun (WGS) entry which is preliminary data.</text>
</comment>
<gene>
    <name evidence="2" type="ORF">QE380_002194</name>
</gene>
<sequence length="369" mass="41689">MGLEYKKIVFWEPSLSPHKIDLVNTIGLMDFDIETVYLSARGISEQRKNLGWNEKGYEDCIINPSSEQINHLMLSDVSGSFHIFSGIKGGDMFENALSIAKNNNKIKFAIMSEPRASEGVKGFLRYLHSWVFEGWLRRQSQFIFAIGANGSKWFKSVGYSHQKIRNFAYFISNEKYKSLPVSNNENPVVGYVGRLVKEKGFHDVLEASKYQSHIQFKFIGAGEGTNILTDYSNKYSNIMFGGAVDMSEIPYEISKMDILVLPSHTTDDGWGMVISEALMAGCYIITTNKVGSSILIFCDEIGTKVNVGSPEQISDAIQNAIQKGFISVEMKVRRKQWALRNLSSENGATFLLNAIFHRSQDLYFFDKDF</sequence>
<dbReference type="CDD" id="cd03801">
    <property type="entry name" value="GT4_PimA-like"/>
    <property type="match status" value="1"/>
</dbReference>
<dbReference type="PANTHER" id="PTHR12526">
    <property type="entry name" value="GLYCOSYLTRANSFERASE"/>
    <property type="match status" value="1"/>
</dbReference>
<dbReference type="Pfam" id="PF00534">
    <property type="entry name" value="Glycos_transf_1"/>
    <property type="match status" value="1"/>
</dbReference>
<protein>
    <submittedName>
        <fullName evidence="2">Glycosyltransferase involved in cell wall biosynthesis</fullName>
    </submittedName>
</protein>
<keyword evidence="3" id="KW-1185">Reference proteome</keyword>
<evidence type="ECO:0000259" key="1">
    <source>
        <dbReference type="Pfam" id="PF00534"/>
    </source>
</evidence>
<organism evidence="2 3">
    <name type="scientific">Acinetobacter baylyi</name>
    <dbReference type="NCBI Taxonomy" id="202950"/>
    <lineage>
        <taxon>Bacteria</taxon>
        <taxon>Pseudomonadati</taxon>
        <taxon>Pseudomonadota</taxon>
        <taxon>Gammaproteobacteria</taxon>
        <taxon>Moraxellales</taxon>
        <taxon>Moraxellaceae</taxon>
        <taxon>Acinetobacter</taxon>
    </lineage>
</organism>
<proteinExistence type="predicted"/>
<dbReference type="InterPro" id="IPR001296">
    <property type="entry name" value="Glyco_trans_1"/>
</dbReference>
<reference evidence="2 3" key="1">
    <citation type="submission" date="2023-07" db="EMBL/GenBank/DDBJ databases">
        <title>Functional and genomic diversity of the sorghum phyllosphere microbiome.</title>
        <authorList>
            <person name="Shade A."/>
        </authorList>
    </citation>
    <scope>NUCLEOTIDE SEQUENCE [LARGE SCALE GENOMIC DNA]</scope>
    <source>
        <strain evidence="2 3">SORGH_AS_0887</strain>
    </source>
</reference>
<dbReference type="EMBL" id="JAUTBK010000002">
    <property type="protein sequence ID" value="MDQ1209271.1"/>
    <property type="molecule type" value="Genomic_DNA"/>
</dbReference>
<dbReference type="Proteomes" id="UP001233360">
    <property type="component" value="Unassembled WGS sequence"/>
</dbReference>
<dbReference type="SUPFAM" id="SSF53756">
    <property type="entry name" value="UDP-Glycosyltransferase/glycogen phosphorylase"/>
    <property type="match status" value="1"/>
</dbReference>
<name>A0ABU0UXI4_ACIBI</name>
<feature type="domain" description="Glycosyl transferase family 1" evidence="1">
    <location>
        <begin position="180"/>
        <end position="324"/>
    </location>
</feature>
<accession>A0ABU0UXI4</accession>